<evidence type="ECO:0000256" key="1">
    <source>
        <dbReference type="ARBA" id="ARBA00004196"/>
    </source>
</evidence>
<keyword evidence="4" id="KW-1185">Reference proteome</keyword>
<dbReference type="Pfam" id="PF25885">
    <property type="entry name" value="HH_EMRA"/>
    <property type="match status" value="1"/>
</dbReference>
<accession>A0ABS6LDB9</accession>
<evidence type="ECO:0000313" key="3">
    <source>
        <dbReference type="EMBL" id="MBU9844921.1"/>
    </source>
</evidence>
<organism evidence="3 4">
    <name type="scientific">Rahnella ecdela</name>
    <dbReference type="NCBI Taxonomy" id="2816250"/>
    <lineage>
        <taxon>Bacteria</taxon>
        <taxon>Pseudomonadati</taxon>
        <taxon>Pseudomonadota</taxon>
        <taxon>Gammaproteobacteria</taxon>
        <taxon>Enterobacterales</taxon>
        <taxon>Yersiniaceae</taxon>
        <taxon>Rahnella</taxon>
    </lineage>
</organism>
<dbReference type="InterPro" id="IPR058633">
    <property type="entry name" value="EmrA/FarA_HH"/>
</dbReference>
<dbReference type="EMBL" id="JAFMOY010000118">
    <property type="protein sequence ID" value="MBU9844921.1"/>
    <property type="molecule type" value="Genomic_DNA"/>
</dbReference>
<protein>
    <submittedName>
        <fullName evidence="3">HlyD family efflux transporter periplasmic adaptor subunit</fullName>
    </submittedName>
</protein>
<proteinExistence type="predicted"/>
<feature type="domain" description="Multidrug export protein EmrA/FarA alpha-helical hairpin" evidence="2">
    <location>
        <begin position="47"/>
        <end position="168"/>
    </location>
</feature>
<dbReference type="RefSeq" id="WP_217148716.1">
    <property type="nucleotide sequence ID" value="NZ_JAFMOY010000118.1"/>
</dbReference>
<dbReference type="PANTHER" id="PTHR30386">
    <property type="entry name" value="MEMBRANE FUSION SUBUNIT OF EMRAB-TOLC MULTIDRUG EFFLUX PUMP"/>
    <property type="match status" value="1"/>
</dbReference>
<evidence type="ECO:0000259" key="2">
    <source>
        <dbReference type="Pfam" id="PF25885"/>
    </source>
</evidence>
<name>A0ABS6LDB9_9GAMM</name>
<dbReference type="Proteomes" id="UP000739284">
    <property type="component" value="Unassembled WGS sequence"/>
</dbReference>
<comment type="subcellular location">
    <subcellularLocation>
        <location evidence="1">Cell envelope</location>
    </subcellularLocation>
</comment>
<reference evidence="3 4" key="1">
    <citation type="submission" date="2021-03" db="EMBL/GenBank/DDBJ databases">
        <title>Five novel Rahnella species.</title>
        <authorList>
            <person name="Brady C."/>
            <person name="Asselin J."/>
            <person name="Beer S."/>
            <person name="Bruberg M.B."/>
            <person name="Crampton B."/>
            <person name="Venter S."/>
            <person name="Arnold D."/>
            <person name="Denman S."/>
        </authorList>
    </citation>
    <scope>NUCLEOTIDE SEQUENCE [LARGE SCALE GENOMIC DNA]</scope>
    <source>
        <strain evidence="3 4">FRB 231</strain>
    </source>
</reference>
<dbReference type="PANTHER" id="PTHR30386:SF19">
    <property type="entry name" value="MULTIDRUG EXPORT PROTEIN EMRA-RELATED"/>
    <property type="match status" value="1"/>
</dbReference>
<comment type="caution">
    <text evidence="3">The sequence shown here is derived from an EMBL/GenBank/DDBJ whole genome shotgun (WGS) entry which is preliminary data.</text>
</comment>
<dbReference type="InterPro" id="IPR050739">
    <property type="entry name" value="MFP"/>
</dbReference>
<evidence type="ECO:0000313" key="4">
    <source>
        <dbReference type="Proteomes" id="UP000739284"/>
    </source>
</evidence>
<gene>
    <name evidence="3" type="ORF">J1784_07840</name>
</gene>
<sequence length="302" mass="33230">MPSTRDAYITGNEITLAAQISGRVAQVFAPVTGRVQKGDLLVRLDDTEARHLYMQAENTLSESVKKTQVRYATDEKNNTRILKAQMAYQQALSGYHRRIQSKGAVTISKQDLQQTLRAVSSSQRALDEAIAAYRKDQQLLDASDTAQQQMVSQATEEFQQASLALMRTEVRSPVTGYVARHNVHAGVGVSAGQMLMTIVPDDQMWVTASFKATQLSDLLIGKKASIVTEFNGRKVVLDGQIEGINLDTDTALAALSAKNGATNWIYDVQRIPVRISINPLQLSQYPLHPGLSSQVTLLESRQ</sequence>